<name>A0ABT0U0W4_9BACT</name>
<organism evidence="1 2">
    <name type="scientific">Aporhodopirellula aestuarii</name>
    <dbReference type="NCBI Taxonomy" id="2950107"/>
    <lineage>
        <taxon>Bacteria</taxon>
        <taxon>Pseudomonadati</taxon>
        <taxon>Planctomycetota</taxon>
        <taxon>Planctomycetia</taxon>
        <taxon>Pirellulales</taxon>
        <taxon>Pirellulaceae</taxon>
        <taxon>Aporhodopirellula</taxon>
    </lineage>
</organism>
<keyword evidence="2" id="KW-1185">Reference proteome</keyword>
<sequence>MRIRTSMLVATFTTVISTACMVLVSANEDAASPFSITVRHVDDSIKVQSEDERTIFSIRSPRGIGQAEIRRETDSWPQHVVLRLHLKGLEGFRISNGAVTLHASVSSHGANPTIRSWKDNDETVTLDSESPYWMNLKLLDQNGEPTRDIPQGKGVIEIQLPTAILDGKPEKLTIHWIDFYRG</sequence>
<comment type="caution">
    <text evidence="1">The sequence shown here is derived from an EMBL/GenBank/DDBJ whole genome shotgun (WGS) entry which is preliminary data.</text>
</comment>
<dbReference type="Proteomes" id="UP001202961">
    <property type="component" value="Unassembled WGS sequence"/>
</dbReference>
<proteinExistence type="predicted"/>
<accession>A0ABT0U0W4</accession>
<protein>
    <recommendedName>
        <fullName evidence="3">Secreted protein</fullName>
    </recommendedName>
</protein>
<evidence type="ECO:0000313" key="2">
    <source>
        <dbReference type="Proteomes" id="UP001202961"/>
    </source>
</evidence>
<dbReference type="RefSeq" id="WP_250928189.1">
    <property type="nucleotide sequence ID" value="NZ_JAMQBK010000023.1"/>
</dbReference>
<dbReference type="EMBL" id="JAMQBK010000023">
    <property type="protein sequence ID" value="MCM2370522.1"/>
    <property type="molecule type" value="Genomic_DNA"/>
</dbReference>
<evidence type="ECO:0000313" key="1">
    <source>
        <dbReference type="EMBL" id="MCM2370522.1"/>
    </source>
</evidence>
<dbReference type="PROSITE" id="PS51257">
    <property type="entry name" value="PROKAR_LIPOPROTEIN"/>
    <property type="match status" value="1"/>
</dbReference>
<gene>
    <name evidence="1" type="ORF">NB063_07765</name>
</gene>
<evidence type="ECO:0008006" key="3">
    <source>
        <dbReference type="Google" id="ProtNLM"/>
    </source>
</evidence>
<reference evidence="1 2" key="1">
    <citation type="journal article" date="2022" name="Syst. Appl. Microbiol.">
        <title>Rhodopirellula aestuarii sp. nov., a novel member of the genus Rhodopirellula isolated from brackish sediments collected in the Tagus River estuary, Portugal.</title>
        <authorList>
            <person name="Vitorino I.R."/>
            <person name="Klimek D."/>
            <person name="Calusinska M."/>
            <person name="Lobo-da-Cunha A."/>
            <person name="Vasconcelos V."/>
            <person name="Lage O.M."/>
        </authorList>
    </citation>
    <scope>NUCLEOTIDE SEQUENCE [LARGE SCALE GENOMIC DNA]</scope>
    <source>
        <strain evidence="1 2">ICT_H3.1</strain>
    </source>
</reference>